<evidence type="ECO:0000313" key="1">
    <source>
        <dbReference type="EMBL" id="KTD88207.1"/>
    </source>
</evidence>
<evidence type="ECO:0000313" key="2">
    <source>
        <dbReference type="Proteomes" id="UP000054709"/>
    </source>
</evidence>
<proteinExistence type="predicted"/>
<accession>A0A0W1B3S8</accession>
<dbReference type="RefSeq" id="WP_060622143.1">
    <property type="nucleotide sequence ID" value="NZ_LCZJ02000015.1"/>
</dbReference>
<dbReference type="OrthoDB" id="2080376at2"/>
<dbReference type="AlphaFoldDB" id="A0A0W1B3S8"/>
<dbReference type="Proteomes" id="UP000054709">
    <property type="component" value="Unassembled WGS sequence"/>
</dbReference>
<dbReference type="EMBL" id="LCZJ02000015">
    <property type="protein sequence ID" value="KTD88207.1"/>
    <property type="molecule type" value="Genomic_DNA"/>
</dbReference>
<keyword evidence="2" id="KW-1185">Reference proteome</keyword>
<sequence>MIAAASIIRVSLLFILRSLTPLQFARSHLIIASILLKEGEKITFKLKEAKITHISLVDKGVNGVPFAIIKAQKANEGLADQKKPELIAALKALEGGGVLDADSDTP</sequence>
<gene>
    <name evidence="1" type="ORF">UQ64_06885</name>
</gene>
<comment type="caution">
    <text evidence="1">The sequence shown here is derived from an EMBL/GenBank/DDBJ whole genome shotgun (WGS) entry which is preliminary data.</text>
</comment>
<name>A0A0W1B3S8_9BACL</name>
<organism evidence="1 2">
    <name type="scientific">Paenibacillus etheri</name>
    <dbReference type="NCBI Taxonomy" id="1306852"/>
    <lineage>
        <taxon>Bacteria</taxon>
        <taxon>Bacillati</taxon>
        <taxon>Bacillota</taxon>
        <taxon>Bacilli</taxon>
        <taxon>Bacillales</taxon>
        <taxon>Paenibacillaceae</taxon>
        <taxon>Paenibacillus</taxon>
    </lineage>
</organism>
<protein>
    <submittedName>
        <fullName evidence="1">Uncharacterized protein</fullName>
    </submittedName>
</protein>
<reference evidence="1 2" key="1">
    <citation type="journal article" date="2015" name="Int. Biodeterior. Biodegradation">
        <title>Physiological and genetic screening methods for the isolation of methyl tert-butyl ether-degrading bacteria for bioremediation purposes.</title>
        <authorList>
            <person name="Guisado I.M."/>
            <person name="Purswani J."/>
            <person name="Gonzalez Lopez J."/>
            <person name="Pozo C."/>
        </authorList>
    </citation>
    <scope>NUCLEOTIDE SEQUENCE [LARGE SCALE GENOMIC DNA]</scope>
    <source>
        <strain evidence="1 2">SH7</strain>
    </source>
</reference>